<dbReference type="Gene3D" id="3.40.50.300">
    <property type="entry name" value="P-loop containing nucleotide triphosphate hydrolases"/>
    <property type="match status" value="1"/>
</dbReference>
<dbReference type="Gene3D" id="3.40.50.10850">
    <property type="entry name" value="Ntrc-like two-domain protein"/>
    <property type="match status" value="1"/>
</dbReference>
<name>A0AAP4EXD1_9FIRM</name>
<keyword evidence="2" id="KW-1185">Reference proteome</keyword>
<protein>
    <submittedName>
        <fullName evidence="1">Uncharacterized protein</fullName>
    </submittedName>
</protein>
<dbReference type="InterPro" id="IPR027417">
    <property type="entry name" value="P-loop_NTPase"/>
</dbReference>
<evidence type="ECO:0000313" key="2">
    <source>
        <dbReference type="Proteomes" id="UP001300383"/>
    </source>
</evidence>
<dbReference type="AlphaFoldDB" id="A0AAP4EXD1"/>
<dbReference type="EMBL" id="JASGBQ010000012">
    <property type="protein sequence ID" value="MDI9242424.1"/>
    <property type="molecule type" value="Genomic_DNA"/>
</dbReference>
<dbReference type="Proteomes" id="UP001300383">
    <property type="component" value="Unassembled WGS sequence"/>
</dbReference>
<reference evidence="1 2" key="1">
    <citation type="submission" date="2023-05" db="EMBL/GenBank/DDBJ databases">
        <title>[ruminococcus] sp. nov., isolated from a pig farm feces dump.</title>
        <authorList>
            <person name="Chang Y.-H."/>
        </authorList>
    </citation>
    <scope>NUCLEOTIDE SEQUENCE [LARGE SCALE GENOMIC DNA]</scope>
    <source>
        <strain evidence="1 2">YH-rum2234</strain>
    </source>
</reference>
<proteinExistence type="predicted"/>
<evidence type="ECO:0000313" key="1">
    <source>
        <dbReference type="EMBL" id="MDI9242424.1"/>
    </source>
</evidence>
<comment type="caution">
    <text evidence="1">The sequence shown here is derived from an EMBL/GenBank/DDBJ whole genome shotgun (WGS) entry which is preliminary data.</text>
</comment>
<gene>
    <name evidence="1" type="ORF">QJ036_08055</name>
</gene>
<accession>A0AAP4EXD1</accession>
<sequence length="341" mass="38176">MGRICIGIYDRECGYARRLAGYIRRRCEDSLEVRVFTSEQTLKECLEGGGLDCLLAGETVRNLWIGCENLLAVRLSEEGKENLDKKAACIEKYQSAEQIWRKLLRVGGEELFGAGFLSSVQPEEETVFIGICSPLHGCGKTRLGLSMSRLLAEYGKTLFVTLDEFSCLPAILGEETPEADLSEIYYYYSQGSLSQTRLQMALCRWGKAEYLAPARLPEDLYPEGKPYGEEFIRCLAGTAGCRYLVLDLGNSVRGKESSLFSMCRKLYVPDREMPGEALRTEAFLQWLEETGLPGGRVERFVMEKSETGWYETADGAYSGQLGAVAERLLRRGGLMEGKEKE</sequence>
<dbReference type="RefSeq" id="WP_283230872.1">
    <property type="nucleotide sequence ID" value="NZ_JASGBQ010000012.1"/>
</dbReference>
<organism evidence="1 2">
    <name type="scientific">Fusibacillus kribbianus</name>
    <dbReference type="NCBI Taxonomy" id="3044208"/>
    <lineage>
        <taxon>Bacteria</taxon>
        <taxon>Bacillati</taxon>
        <taxon>Bacillota</taxon>
        <taxon>Clostridia</taxon>
        <taxon>Lachnospirales</taxon>
        <taxon>Lachnospiraceae</taxon>
        <taxon>Fusibacillus</taxon>
    </lineage>
</organism>